<reference evidence="2" key="1">
    <citation type="journal article" date="2019" name="Int. J. Syst. Evol. Microbiol.">
        <title>The Global Catalogue of Microorganisms (GCM) 10K type strain sequencing project: providing services to taxonomists for standard genome sequencing and annotation.</title>
        <authorList>
            <consortium name="The Broad Institute Genomics Platform"/>
            <consortium name="The Broad Institute Genome Sequencing Center for Infectious Disease"/>
            <person name="Wu L."/>
            <person name="Ma J."/>
        </authorList>
    </citation>
    <scope>NUCLEOTIDE SEQUENCE [LARGE SCALE GENOMIC DNA]</scope>
    <source>
        <strain evidence="2">CCUG 60023</strain>
    </source>
</reference>
<proteinExistence type="predicted"/>
<accession>A0ABW3FFE7</accession>
<sequence>MIALKQSLIRRQNWEELCELANSSALSSWATPEPFATAVGPSYSPGSAGSIFYVGKAGGPRISEVGHTLDQLAGAVASTRWMMERRNPSAFWSFADELCSDRSLMAWSNLAKIDTLVSRPPMGREWLQIEDICLKALEDELTSLRPHKSVFTTLGYQQRALEGYLSKAGFKEFSVPDTVRKVKAYRTADGGLAFITRHPQGWASRDRDHAAQFILSV</sequence>
<comment type="caution">
    <text evidence="1">The sequence shown here is derived from an EMBL/GenBank/DDBJ whole genome shotgun (WGS) entry which is preliminary data.</text>
</comment>
<dbReference type="EMBL" id="JBHTJV010000003">
    <property type="protein sequence ID" value="MFD0915509.1"/>
    <property type="molecule type" value="Genomic_DNA"/>
</dbReference>
<organism evidence="1 2">
    <name type="scientific">Pseudahrensia aquimaris</name>
    <dbReference type="NCBI Taxonomy" id="744461"/>
    <lineage>
        <taxon>Bacteria</taxon>
        <taxon>Pseudomonadati</taxon>
        <taxon>Pseudomonadota</taxon>
        <taxon>Alphaproteobacteria</taxon>
        <taxon>Hyphomicrobiales</taxon>
        <taxon>Ahrensiaceae</taxon>
        <taxon>Pseudahrensia</taxon>
    </lineage>
</organism>
<protein>
    <recommendedName>
        <fullName evidence="3">RES domain-containing protein</fullName>
    </recommendedName>
</protein>
<keyword evidence="2" id="KW-1185">Reference proteome</keyword>
<dbReference type="RefSeq" id="WP_377211370.1">
    <property type="nucleotide sequence ID" value="NZ_JBHTJV010000003.1"/>
</dbReference>
<name>A0ABW3FFE7_9HYPH</name>
<gene>
    <name evidence="1" type="ORF">ACFQ14_03715</name>
</gene>
<evidence type="ECO:0000313" key="1">
    <source>
        <dbReference type="EMBL" id="MFD0915509.1"/>
    </source>
</evidence>
<evidence type="ECO:0008006" key="3">
    <source>
        <dbReference type="Google" id="ProtNLM"/>
    </source>
</evidence>
<evidence type="ECO:0000313" key="2">
    <source>
        <dbReference type="Proteomes" id="UP001597101"/>
    </source>
</evidence>
<dbReference type="Proteomes" id="UP001597101">
    <property type="component" value="Unassembled WGS sequence"/>
</dbReference>